<accession>A0AAU6W493</accession>
<sequence>MPQYLVRVELFGASSENYERLHANMDAIGIGREIVFAGGVKHLMPAGTYFGSSTLGVESVRDRVKTFANPLSPDRSAAIFACQVKDGEWSAFLYPA</sequence>
<name>A0AAU6W493_9VIRU</name>
<dbReference type="EMBL" id="PP179333">
    <property type="protein sequence ID" value="XAI71363.1"/>
    <property type="molecule type" value="Genomic_DNA"/>
</dbReference>
<organism evidence="1">
    <name type="scientific">Pseudomonas phage Cruim01</name>
    <dbReference type="NCBI Taxonomy" id="3138528"/>
    <lineage>
        <taxon>Viruses</taxon>
    </lineage>
</organism>
<evidence type="ECO:0008006" key="2">
    <source>
        <dbReference type="Google" id="ProtNLM"/>
    </source>
</evidence>
<reference evidence="1" key="1">
    <citation type="journal article" date="2024" name="J. Gen. Virol.">
        <title>Novel phages of Pseudomonas syringae unveil numerous potential auxiliary metabolic genes.</title>
        <authorList>
            <person name="Feltin C."/>
            <person name="Garneau J.R."/>
            <person name="Morris C.E."/>
            <person name="Berard A."/>
            <person name="Torres-Barcelo C."/>
        </authorList>
    </citation>
    <scope>NUCLEOTIDE SEQUENCE</scope>
</reference>
<gene>
    <name evidence="1" type="ORF">Cruim01_00062</name>
</gene>
<protein>
    <recommendedName>
        <fullName evidence="2">DUF1330 domain-containing protein</fullName>
    </recommendedName>
</protein>
<proteinExistence type="predicted"/>
<evidence type="ECO:0000313" key="1">
    <source>
        <dbReference type="EMBL" id="XAI71363.1"/>
    </source>
</evidence>